<accession>A0A6J8C9W1</accession>
<dbReference type="OrthoDB" id="6155702at2759"/>
<gene>
    <name evidence="1" type="ORF">MCOR_28065</name>
</gene>
<dbReference type="AlphaFoldDB" id="A0A6J8C9W1"/>
<evidence type="ECO:0008006" key="3">
    <source>
        <dbReference type="Google" id="ProtNLM"/>
    </source>
</evidence>
<evidence type="ECO:0000313" key="2">
    <source>
        <dbReference type="Proteomes" id="UP000507470"/>
    </source>
</evidence>
<protein>
    <recommendedName>
        <fullName evidence="3">Endonuclease/exonuclease/phosphatase domain-containing protein</fullName>
    </recommendedName>
</protein>
<keyword evidence="2" id="KW-1185">Reference proteome</keyword>
<organism evidence="1 2">
    <name type="scientific">Mytilus coruscus</name>
    <name type="common">Sea mussel</name>
    <dbReference type="NCBI Taxonomy" id="42192"/>
    <lineage>
        <taxon>Eukaryota</taxon>
        <taxon>Metazoa</taxon>
        <taxon>Spiralia</taxon>
        <taxon>Lophotrochozoa</taxon>
        <taxon>Mollusca</taxon>
        <taxon>Bivalvia</taxon>
        <taxon>Autobranchia</taxon>
        <taxon>Pteriomorphia</taxon>
        <taxon>Mytilida</taxon>
        <taxon>Mytiloidea</taxon>
        <taxon>Mytilidae</taxon>
        <taxon>Mytilinae</taxon>
        <taxon>Mytilus</taxon>
    </lineage>
</organism>
<reference evidence="1 2" key="1">
    <citation type="submission" date="2020-06" db="EMBL/GenBank/DDBJ databases">
        <authorList>
            <person name="Li R."/>
            <person name="Bekaert M."/>
        </authorList>
    </citation>
    <scope>NUCLEOTIDE SEQUENCE [LARGE SCALE GENOMIC DNA]</scope>
    <source>
        <strain evidence="2">wild</strain>
    </source>
</reference>
<sequence length="155" mass="17854">MNQNIHSKSKTIPIKMLTVNFQSNKSKQGLVKNLVESTKPGIVLGTETSIDSSITDNQIFPPNYNTNVTNHIPHKTARQKDSLPWLTPKTTSKVKNTKQKVQREYWNYIENIVTPKEENNQYSNMKQFWTYTNHKRTESSGMAPLRSEGLLHSHQ</sequence>
<dbReference type="Proteomes" id="UP000507470">
    <property type="component" value="Unassembled WGS sequence"/>
</dbReference>
<proteinExistence type="predicted"/>
<name>A0A6J8C9W1_MYTCO</name>
<dbReference type="EMBL" id="CACVKT020005120">
    <property type="protein sequence ID" value="CAC5393185.1"/>
    <property type="molecule type" value="Genomic_DNA"/>
</dbReference>
<evidence type="ECO:0000313" key="1">
    <source>
        <dbReference type="EMBL" id="CAC5393185.1"/>
    </source>
</evidence>